<evidence type="ECO:0000313" key="2">
    <source>
        <dbReference type="EMBL" id="CDP13051.1"/>
    </source>
</evidence>
<evidence type="ECO:0000259" key="1">
    <source>
        <dbReference type="Pfam" id="PF23310"/>
    </source>
</evidence>
<organism evidence="2 3">
    <name type="scientific">Coffea canephora</name>
    <name type="common">Robusta coffee</name>
    <dbReference type="NCBI Taxonomy" id="49390"/>
    <lineage>
        <taxon>Eukaryota</taxon>
        <taxon>Viridiplantae</taxon>
        <taxon>Streptophyta</taxon>
        <taxon>Embryophyta</taxon>
        <taxon>Tracheophyta</taxon>
        <taxon>Spermatophyta</taxon>
        <taxon>Magnoliopsida</taxon>
        <taxon>eudicotyledons</taxon>
        <taxon>Gunneridae</taxon>
        <taxon>Pentapetalae</taxon>
        <taxon>asterids</taxon>
        <taxon>lamiids</taxon>
        <taxon>Gentianales</taxon>
        <taxon>Rubiaceae</taxon>
        <taxon>Ixoroideae</taxon>
        <taxon>Gardenieae complex</taxon>
        <taxon>Bertiereae - Coffeeae clade</taxon>
        <taxon>Coffeeae</taxon>
        <taxon>Coffea</taxon>
    </lineage>
</organism>
<dbReference type="PANTHER" id="PTHR33784">
    <property type="entry name" value="OS05G0482100 PROTEIN"/>
    <property type="match status" value="1"/>
</dbReference>
<proteinExistence type="predicted"/>
<dbReference type="Gene3D" id="1.25.40.10">
    <property type="entry name" value="Tetratricopeptide repeat domain"/>
    <property type="match status" value="1"/>
</dbReference>
<dbReference type="Proteomes" id="UP000295252">
    <property type="component" value="Chromosome X"/>
</dbReference>
<gene>
    <name evidence="2" type="ORF">GSCOC_T00037809001</name>
</gene>
<dbReference type="OMA" id="CEICLWH"/>
<dbReference type="Pfam" id="PF23310">
    <property type="entry name" value="TPR_27"/>
    <property type="match status" value="1"/>
</dbReference>
<evidence type="ECO:0000313" key="3">
    <source>
        <dbReference type="Proteomes" id="UP000295252"/>
    </source>
</evidence>
<dbReference type="PhylomeDB" id="A0A068UXA0"/>
<dbReference type="EMBL" id="HG739156">
    <property type="protein sequence ID" value="CDP13051.1"/>
    <property type="molecule type" value="Genomic_DNA"/>
</dbReference>
<reference evidence="3" key="1">
    <citation type="journal article" date="2014" name="Science">
        <title>The coffee genome provides insight into the convergent evolution of caffeine biosynthesis.</title>
        <authorList>
            <person name="Denoeud F."/>
            <person name="Carretero-Paulet L."/>
            <person name="Dereeper A."/>
            <person name="Droc G."/>
            <person name="Guyot R."/>
            <person name="Pietrella M."/>
            <person name="Zheng C."/>
            <person name="Alberti A."/>
            <person name="Anthony F."/>
            <person name="Aprea G."/>
            <person name="Aury J.M."/>
            <person name="Bento P."/>
            <person name="Bernard M."/>
            <person name="Bocs S."/>
            <person name="Campa C."/>
            <person name="Cenci A."/>
            <person name="Combes M.C."/>
            <person name="Crouzillat D."/>
            <person name="Da Silva C."/>
            <person name="Daddiego L."/>
            <person name="De Bellis F."/>
            <person name="Dussert S."/>
            <person name="Garsmeur O."/>
            <person name="Gayraud T."/>
            <person name="Guignon V."/>
            <person name="Jahn K."/>
            <person name="Jamilloux V."/>
            <person name="Joet T."/>
            <person name="Labadie K."/>
            <person name="Lan T."/>
            <person name="Leclercq J."/>
            <person name="Lepelley M."/>
            <person name="Leroy T."/>
            <person name="Li L.T."/>
            <person name="Librado P."/>
            <person name="Lopez L."/>
            <person name="Munoz A."/>
            <person name="Noel B."/>
            <person name="Pallavicini A."/>
            <person name="Perrotta G."/>
            <person name="Poncet V."/>
            <person name="Pot D."/>
            <person name="Priyono X."/>
            <person name="Rigoreau M."/>
            <person name="Rouard M."/>
            <person name="Rozas J."/>
            <person name="Tranchant-Dubreuil C."/>
            <person name="VanBuren R."/>
            <person name="Zhang Q."/>
            <person name="Andrade A.C."/>
            <person name="Argout X."/>
            <person name="Bertrand B."/>
            <person name="de Kochko A."/>
            <person name="Graziosi G."/>
            <person name="Henry R.J."/>
            <person name="Jayarama X."/>
            <person name="Ming R."/>
            <person name="Nagai C."/>
            <person name="Rounsley S."/>
            <person name="Sankoff D."/>
            <person name="Giuliano G."/>
            <person name="Albert V.A."/>
            <person name="Wincker P."/>
            <person name="Lashermes P."/>
        </authorList>
    </citation>
    <scope>NUCLEOTIDE SEQUENCE [LARGE SCALE GENOMIC DNA]</scope>
    <source>
        <strain evidence="3">cv. DH200-94</strain>
    </source>
</reference>
<dbReference type="InterPro" id="IPR040338">
    <property type="entry name" value="At1g67623-like"/>
</dbReference>
<dbReference type="Gramene" id="CDP13051">
    <property type="protein sequence ID" value="CDP13051"/>
    <property type="gene ID" value="GSCOC_T00037809001"/>
</dbReference>
<dbReference type="PANTHER" id="PTHR33784:SF10">
    <property type="entry name" value="F-BOX PROTEIN"/>
    <property type="match status" value="1"/>
</dbReference>
<name>A0A068UXA0_COFCA</name>
<dbReference type="AlphaFoldDB" id="A0A068UXA0"/>
<dbReference type="OrthoDB" id="1926629at2759"/>
<sequence length="231" mass="26201">MANAENLQTMTSISSLPRELVSEVLALVAASSSTDLFRAKLCCKVLSEVSEENYIYQRVSLNKFAIVPWRKNHKVSMFLKKCRRSKNPEALYRKGVVDYFGGKNLESALECLKEAAKSGHDEAAYALGIIFLFGGDELKRKGMTLLSAMKKSRIQKRRVKDCRDNLRRILKMIWVKNPLVLSQRPICCAMQHKRKRGWLVDEIDEEESTCAGCTCDEEIAPICDALPQFFA</sequence>
<feature type="domain" description="At2g35280-like TPR" evidence="1">
    <location>
        <begin position="63"/>
        <end position="170"/>
    </location>
</feature>
<dbReference type="STRING" id="49390.A0A068UXA0"/>
<dbReference type="InterPro" id="IPR011990">
    <property type="entry name" value="TPR-like_helical_dom_sf"/>
</dbReference>
<dbReference type="FunCoup" id="A0A068UXA0">
    <property type="interactions" value="99"/>
</dbReference>
<dbReference type="InterPro" id="IPR057136">
    <property type="entry name" value="At2g35280_TPR_dom"/>
</dbReference>
<protein>
    <recommendedName>
        <fullName evidence="1">At2g35280-like TPR domain-containing protein</fullName>
    </recommendedName>
</protein>
<accession>A0A068UXA0</accession>
<dbReference type="InParanoid" id="A0A068UXA0"/>
<keyword evidence="3" id="KW-1185">Reference proteome</keyword>
<dbReference type="InterPro" id="IPR036047">
    <property type="entry name" value="F-box-like_dom_sf"/>
</dbReference>
<dbReference type="SUPFAM" id="SSF81901">
    <property type="entry name" value="HCP-like"/>
    <property type="match status" value="1"/>
</dbReference>
<dbReference type="SUPFAM" id="SSF81383">
    <property type="entry name" value="F-box domain"/>
    <property type="match status" value="1"/>
</dbReference>